<feature type="domain" description="HTH marR-type" evidence="2">
    <location>
        <begin position="5"/>
        <end position="140"/>
    </location>
</feature>
<dbReference type="PANTHER" id="PTHR33164">
    <property type="entry name" value="TRANSCRIPTIONAL REGULATOR, MARR FAMILY"/>
    <property type="match status" value="1"/>
</dbReference>
<organism evidence="3 4">
    <name type="scientific">Kurthia populi</name>
    <dbReference type="NCBI Taxonomy" id="1562132"/>
    <lineage>
        <taxon>Bacteria</taxon>
        <taxon>Bacillati</taxon>
        <taxon>Bacillota</taxon>
        <taxon>Bacilli</taxon>
        <taxon>Bacillales</taxon>
        <taxon>Caryophanaceae</taxon>
        <taxon>Kurthia</taxon>
    </lineage>
</organism>
<sequence length="141" mass="15841">MIDRHNNGITALFEVAAAIERKWANEWNSHNNLGLSKTHILLLDLLDSKGPLRPSDLAETLHVTTGGVTVLTSKLLKAEYIKKTQNQSDRRASQLEITAEGKQLLEEAYEHIEALVNRMFGMLTADELKTLQVIFMKCLQA</sequence>
<dbReference type="InterPro" id="IPR039422">
    <property type="entry name" value="MarR/SlyA-like"/>
</dbReference>
<keyword evidence="4" id="KW-1185">Reference proteome</keyword>
<accession>A0ABW5XVH8</accession>
<dbReference type="InterPro" id="IPR036388">
    <property type="entry name" value="WH-like_DNA-bd_sf"/>
</dbReference>
<gene>
    <name evidence="3" type="ORF">ACFSY7_00295</name>
</gene>
<dbReference type="Gene3D" id="1.10.10.10">
    <property type="entry name" value="Winged helix-like DNA-binding domain superfamily/Winged helix DNA-binding domain"/>
    <property type="match status" value="1"/>
</dbReference>
<comment type="caution">
    <text evidence="3">The sequence shown here is derived from an EMBL/GenBank/DDBJ whole genome shotgun (WGS) entry which is preliminary data.</text>
</comment>
<dbReference type="SMART" id="SM00347">
    <property type="entry name" value="HTH_MARR"/>
    <property type="match status" value="1"/>
</dbReference>
<dbReference type="Pfam" id="PF01047">
    <property type="entry name" value="MarR"/>
    <property type="match status" value="1"/>
</dbReference>
<dbReference type="PROSITE" id="PS50995">
    <property type="entry name" value="HTH_MARR_2"/>
    <property type="match status" value="1"/>
</dbReference>
<proteinExistence type="predicted"/>
<dbReference type="InterPro" id="IPR036390">
    <property type="entry name" value="WH_DNA-bd_sf"/>
</dbReference>
<dbReference type="InterPro" id="IPR000835">
    <property type="entry name" value="HTH_MarR-typ"/>
</dbReference>
<dbReference type="EMBL" id="JBHUOR010000002">
    <property type="protein sequence ID" value="MFD2866979.1"/>
    <property type="molecule type" value="Genomic_DNA"/>
</dbReference>
<dbReference type="RefSeq" id="WP_020189006.1">
    <property type="nucleotide sequence ID" value="NZ_JBHUOR010000002.1"/>
</dbReference>
<evidence type="ECO:0000256" key="1">
    <source>
        <dbReference type="ARBA" id="ARBA00023125"/>
    </source>
</evidence>
<name>A0ABW5XVH8_9BACL</name>
<dbReference type="PANTHER" id="PTHR33164:SF43">
    <property type="entry name" value="HTH-TYPE TRANSCRIPTIONAL REPRESSOR YETL"/>
    <property type="match status" value="1"/>
</dbReference>
<dbReference type="Proteomes" id="UP001597568">
    <property type="component" value="Unassembled WGS sequence"/>
</dbReference>
<reference evidence="4" key="1">
    <citation type="journal article" date="2019" name="Int. J. Syst. Evol. Microbiol.">
        <title>The Global Catalogue of Microorganisms (GCM) 10K type strain sequencing project: providing services to taxonomists for standard genome sequencing and annotation.</title>
        <authorList>
            <consortium name="The Broad Institute Genomics Platform"/>
            <consortium name="The Broad Institute Genome Sequencing Center for Infectious Disease"/>
            <person name="Wu L."/>
            <person name="Ma J."/>
        </authorList>
    </citation>
    <scope>NUCLEOTIDE SEQUENCE [LARGE SCALE GENOMIC DNA]</scope>
    <source>
        <strain evidence="4">KCTC 33522</strain>
    </source>
</reference>
<evidence type="ECO:0000313" key="4">
    <source>
        <dbReference type="Proteomes" id="UP001597568"/>
    </source>
</evidence>
<dbReference type="PRINTS" id="PR00598">
    <property type="entry name" value="HTHMARR"/>
</dbReference>
<keyword evidence="1" id="KW-0238">DNA-binding</keyword>
<evidence type="ECO:0000259" key="2">
    <source>
        <dbReference type="PROSITE" id="PS50995"/>
    </source>
</evidence>
<evidence type="ECO:0000313" key="3">
    <source>
        <dbReference type="EMBL" id="MFD2866979.1"/>
    </source>
</evidence>
<dbReference type="SUPFAM" id="SSF46785">
    <property type="entry name" value="Winged helix' DNA-binding domain"/>
    <property type="match status" value="1"/>
</dbReference>
<protein>
    <submittedName>
        <fullName evidence="3">MarR family winged helix-turn-helix transcriptional regulator</fullName>
    </submittedName>
</protein>